<dbReference type="InterPro" id="IPR013830">
    <property type="entry name" value="SGNH_hydro"/>
</dbReference>
<dbReference type="RefSeq" id="WP_300950481.1">
    <property type="nucleotide sequence ID" value="NZ_JAUHJQ010000001.1"/>
</dbReference>
<dbReference type="Pfam" id="PF13472">
    <property type="entry name" value="Lipase_GDSL_2"/>
    <property type="match status" value="1"/>
</dbReference>
<gene>
    <name evidence="2" type="ORF">QWY28_01225</name>
</gene>
<keyword evidence="3" id="KW-1185">Reference proteome</keyword>
<evidence type="ECO:0000259" key="1">
    <source>
        <dbReference type="Pfam" id="PF13472"/>
    </source>
</evidence>
<proteinExistence type="predicted"/>
<dbReference type="SUPFAM" id="SSF52266">
    <property type="entry name" value="SGNH hydrolase"/>
    <property type="match status" value="1"/>
</dbReference>
<dbReference type="Proteomes" id="UP001168620">
    <property type="component" value="Unassembled WGS sequence"/>
</dbReference>
<dbReference type="PANTHER" id="PTHR30383">
    <property type="entry name" value="THIOESTERASE 1/PROTEASE 1/LYSOPHOSPHOLIPASE L1"/>
    <property type="match status" value="1"/>
</dbReference>
<evidence type="ECO:0000313" key="3">
    <source>
        <dbReference type="Proteomes" id="UP001168620"/>
    </source>
</evidence>
<sequence>MLLARRPSGRSLALALCLLLVVGVLLVQLAERARGDGTNRCERFTADSAERAEIVTGAGRDVVVIGDSWSAGLGLDEIGTSWPSRLAGRVRVAGFSGSGFSAGASACGPSVSFAERAAGALRGPVDLVVVEGGLNDVDQPDAAIRAGFERLMDRVEARAGGAPVVVVGPATAPSRAARVPRVDQLLAGLAEQHAATYVPTSGLDLAYLDDRLHLTPEGHRAFGDAVAAAIAAAGV</sequence>
<dbReference type="PANTHER" id="PTHR30383:SF5">
    <property type="entry name" value="SGNH HYDROLASE-TYPE ESTERASE DOMAIN-CONTAINING PROTEIN"/>
    <property type="match status" value="1"/>
</dbReference>
<comment type="caution">
    <text evidence="2">The sequence shown here is derived from an EMBL/GenBank/DDBJ whole genome shotgun (WGS) entry which is preliminary data.</text>
</comment>
<feature type="domain" description="SGNH hydrolase-type esterase" evidence="1">
    <location>
        <begin position="64"/>
        <end position="221"/>
    </location>
</feature>
<reference evidence="2" key="1">
    <citation type="submission" date="2023-06" db="EMBL/GenBank/DDBJ databases">
        <title>Draft genome sequence of Nocardioides sp. SOB77.</title>
        <authorList>
            <person name="Zhang G."/>
        </authorList>
    </citation>
    <scope>NUCLEOTIDE SEQUENCE</scope>
    <source>
        <strain evidence="2">SOB77</strain>
    </source>
</reference>
<name>A0ABT8FA40_9ACTN</name>
<dbReference type="GO" id="GO:0016787">
    <property type="term" value="F:hydrolase activity"/>
    <property type="evidence" value="ECO:0007669"/>
    <property type="project" value="UniProtKB-KW"/>
</dbReference>
<dbReference type="CDD" id="cd00229">
    <property type="entry name" value="SGNH_hydrolase"/>
    <property type="match status" value="1"/>
</dbReference>
<protein>
    <submittedName>
        <fullName evidence="2">SGNH/GDSL hydrolase family protein</fullName>
        <ecNumber evidence="2">3.1.-.-</ecNumber>
    </submittedName>
</protein>
<keyword evidence="2" id="KW-0378">Hydrolase</keyword>
<organism evidence="2 3">
    <name type="scientific">Nocardioides oceani</name>
    <dbReference type="NCBI Taxonomy" id="3058369"/>
    <lineage>
        <taxon>Bacteria</taxon>
        <taxon>Bacillati</taxon>
        <taxon>Actinomycetota</taxon>
        <taxon>Actinomycetes</taxon>
        <taxon>Propionibacteriales</taxon>
        <taxon>Nocardioidaceae</taxon>
        <taxon>Nocardioides</taxon>
    </lineage>
</organism>
<dbReference type="Gene3D" id="3.40.50.1110">
    <property type="entry name" value="SGNH hydrolase"/>
    <property type="match status" value="1"/>
</dbReference>
<accession>A0ABT8FA40</accession>
<dbReference type="InterPro" id="IPR051532">
    <property type="entry name" value="Ester_Hydrolysis_Enzymes"/>
</dbReference>
<dbReference type="EC" id="3.1.-.-" evidence="2"/>
<dbReference type="InterPro" id="IPR036514">
    <property type="entry name" value="SGNH_hydro_sf"/>
</dbReference>
<evidence type="ECO:0000313" key="2">
    <source>
        <dbReference type="EMBL" id="MDN4171556.1"/>
    </source>
</evidence>
<dbReference type="EMBL" id="JAUHJQ010000001">
    <property type="protein sequence ID" value="MDN4171556.1"/>
    <property type="molecule type" value="Genomic_DNA"/>
</dbReference>